<feature type="binding site" evidence="4">
    <location>
        <position position="273"/>
    </location>
    <ligand>
        <name>NAD(+)</name>
        <dbReference type="ChEBI" id="CHEBI:57540"/>
    </ligand>
</feature>
<dbReference type="SUPFAM" id="SSF55424">
    <property type="entry name" value="FAD/NAD-linked reductases, dimerisation (C-terminal) domain"/>
    <property type="match status" value="1"/>
</dbReference>
<feature type="domain" description="FAD/NAD(P)-binding" evidence="7">
    <location>
        <begin position="12"/>
        <end position="327"/>
    </location>
</feature>
<dbReference type="SUPFAM" id="SSF51905">
    <property type="entry name" value="FAD/NAD(P)-binding domain"/>
    <property type="match status" value="1"/>
</dbReference>
<dbReference type="EMBL" id="NGAF01000001">
    <property type="protein sequence ID" value="OXR47028.1"/>
    <property type="molecule type" value="Genomic_DNA"/>
</dbReference>
<keyword evidence="8" id="KW-0560">Oxidoreductase</keyword>
<dbReference type="InterPro" id="IPR001100">
    <property type="entry name" value="Pyr_nuc-diS_OxRdtase"/>
</dbReference>
<comment type="cofactor">
    <cofactor evidence="4">
        <name>FAD</name>
        <dbReference type="ChEBI" id="CHEBI:57692"/>
    </cofactor>
    <text evidence="4">Binds 1 FAD per subunit.</text>
</comment>
<feature type="disulfide bond" description="Redox-active" evidence="5">
    <location>
        <begin position="48"/>
        <end position="53"/>
    </location>
</feature>
<dbReference type="InterPro" id="IPR004099">
    <property type="entry name" value="Pyr_nucl-diS_OxRdtase_dimer"/>
</dbReference>
<evidence type="ECO:0000256" key="2">
    <source>
        <dbReference type="ARBA" id="ARBA00022630"/>
    </source>
</evidence>
<accession>A0A231HE27</accession>
<dbReference type="PANTHER" id="PTHR43014">
    <property type="entry name" value="MERCURIC REDUCTASE"/>
    <property type="match status" value="1"/>
</dbReference>
<evidence type="ECO:0000313" key="9">
    <source>
        <dbReference type="Proteomes" id="UP000215506"/>
    </source>
</evidence>
<feature type="domain" description="Pyridine nucleotide-disulphide oxidoreductase dimerisation" evidence="6">
    <location>
        <begin position="347"/>
        <end position="454"/>
    </location>
</feature>
<dbReference type="GO" id="GO:0003955">
    <property type="term" value="F:NAD(P)H dehydrogenase (quinone) activity"/>
    <property type="evidence" value="ECO:0007669"/>
    <property type="project" value="TreeGrafter"/>
</dbReference>
<comment type="caution">
    <text evidence="8">The sequence shown here is derived from an EMBL/GenBank/DDBJ whole genome shotgun (WGS) entry which is preliminary data.</text>
</comment>
<keyword evidence="4" id="KW-0547">Nucleotide-binding</keyword>
<sequence>MPAETPATESVDAVVIGMGPGGEAVATELARAGLAVVGVEGRLLGGECPYYACVPTKMMVRAAETLAEARRVGTLAGSAQVQADWAPVAKRIRDEATDNWDDKVAVERFESAGGTFVRGWGRITEPGQVRVDTADGPREFRALRAIVLNPGTAPSVPPIEGLADTPYWTNREAVTTTEAPESLIVLGGGPVGAEFAQIFARFGAEVTMVVRSRLLPRAEPEAAETLAKTFAEEGISVRTGVEATRIDHDGGYFTVRLSNGDPIRAQRLLVAAGRYTDLSALGVGALGLDEQAHGIRVDDRLRAAEGVWAIGDVTGHGAFTHMSMYQARIAAADILGSPGEPAQYHAVPNVTFTEPEVGAVGMTESQAREAGLSVWTGRAEVPDSTRGWIHGPGNAGFVKLVADADRGILVGATSVGPVGGEVLSALAVAVHARVPVTTLREMIYAYPTFHRVIEAALADLG</sequence>
<dbReference type="RefSeq" id="WP_094024063.1">
    <property type="nucleotide sequence ID" value="NZ_NGAF01000001.1"/>
</dbReference>
<dbReference type="Gene3D" id="3.50.50.60">
    <property type="entry name" value="FAD/NAD(P)-binding domain"/>
    <property type="match status" value="2"/>
</dbReference>
<reference evidence="8 9" key="1">
    <citation type="submission" date="2017-07" db="EMBL/GenBank/DDBJ databases">
        <title>First draft Genome Sequence of Nocardia cerradoensis isolated from human infection.</title>
        <authorList>
            <person name="Carrasco G."/>
        </authorList>
    </citation>
    <scope>NUCLEOTIDE SEQUENCE [LARGE SCALE GENOMIC DNA]</scope>
    <source>
        <strain evidence="8 9">CNM20130759</strain>
    </source>
</reference>
<comment type="similarity">
    <text evidence="1">Belongs to the class-I pyridine nucleotide-disulfide oxidoreductase family.</text>
</comment>
<gene>
    <name evidence="8" type="primary">merA</name>
    <name evidence="8" type="ORF">B7C42_00147</name>
</gene>
<evidence type="ECO:0000259" key="7">
    <source>
        <dbReference type="Pfam" id="PF07992"/>
    </source>
</evidence>
<dbReference type="AlphaFoldDB" id="A0A231HE27"/>
<keyword evidence="4" id="KW-0520">NAD</keyword>
<dbReference type="PIRSF" id="PIRSF000350">
    <property type="entry name" value="Mercury_reductase_MerA"/>
    <property type="match status" value="1"/>
</dbReference>
<keyword evidence="3 4" id="KW-0274">FAD</keyword>
<evidence type="ECO:0000256" key="1">
    <source>
        <dbReference type="ARBA" id="ARBA00007532"/>
    </source>
</evidence>
<dbReference type="PRINTS" id="PR00368">
    <property type="entry name" value="FADPNR"/>
</dbReference>
<name>A0A231HE27_9NOCA</name>
<evidence type="ECO:0000259" key="6">
    <source>
        <dbReference type="Pfam" id="PF02852"/>
    </source>
</evidence>
<dbReference type="GO" id="GO:0016152">
    <property type="term" value="F:mercury (II) reductase (NADP+) activity"/>
    <property type="evidence" value="ECO:0007669"/>
    <property type="project" value="UniProtKB-EC"/>
</dbReference>
<keyword evidence="9" id="KW-1185">Reference proteome</keyword>
<dbReference type="InterPro" id="IPR023753">
    <property type="entry name" value="FAD/NAD-binding_dom"/>
</dbReference>
<dbReference type="EC" id="1.16.1.1" evidence="8"/>
<evidence type="ECO:0000256" key="4">
    <source>
        <dbReference type="PIRSR" id="PIRSR000350-3"/>
    </source>
</evidence>
<evidence type="ECO:0000256" key="3">
    <source>
        <dbReference type="ARBA" id="ARBA00022827"/>
    </source>
</evidence>
<protein>
    <submittedName>
        <fullName evidence="8">Mercuric reductase</fullName>
        <ecNumber evidence="8">1.16.1.1</ecNumber>
    </submittedName>
</protein>
<dbReference type="InterPro" id="IPR036188">
    <property type="entry name" value="FAD/NAD-bd_sf"/>
</dbReference>
<feature type="binding site" evidence="4">
    <location>
        <position position="57"/>
    </location>
    <ligand>
        <name>FAD</name>
        <dbReference type="ChEBI" id="CHEBI:57692"/>
    </ligand>
</feature>
<dbReference type="Pfam" id="PF07992">
    <property type="entry name" value="Pyr_redox_2"/>
    <property type="match status" value="1"/>
</dbReference>
<keyword evidence="2" id="KW-0285">Flavoprotein</keyword>
<evidence type="ECO:0000313" key="8">
    <source>
        <dbReference type="EMBL" id="OXR47028.1"/>
    </source>
</evidence>
<feature type="binding site" evidence="4">
    <location>
        <position position="121"/>
    </location>
    <ligand>
        <name>FAD</name>
        <dbReference type="ChEBI" id="CHEBI:57692"/>
    </ligand>
</feature>
<dbReference type="GO" id="GO:0050660">
    <property type="term" value="F:flavin adenine dinucleotide binding"/>
    <property type="evidence" value="ECO:0007669"/>
    <property type="project" value="TreeGrafter"/>
</dbReference>
<dbReference type="PRINTS" id="PR00411">
    <property type="entry name" value="PNDRDTASEI"/>
</dbReference>
<feature type="binding site" evidence="4">
    <location>
        <position position="312"/>
    </location>
    <ligand>
        <name>FAD</name>
        <dbReference type="ChEBI" id="CHEBI:57692"/>
    </ligand>
</feature>
<dbReference type="InterPro" id="IPR016156">
    <property type="entry name" value="FAD/NAD-linked_Rdtase_dimer_sf"/>
</dbReference>
<dbReference type="Gene3D" id="3.30.390.30">
    <property type="match status" value="1"/>
</dbReference>
<dbReference type="PANTHER" id="PTHR43014:SF2">
    <property type="entry name" value="MERCURIC REDUCTASE"/>
    <property type="match status" value="1"/>
</dbReference>
<dbReference type="Proteomes" id="UP000215506">
    <property type="component" value="Unassembled WGS sequence"/>
</dbReference>
<evidence type="ECO:0000256" key="5">
    <source>
        <dbReference type="PIRSR" id="PIRSR000350-4"/>
    </source>
</evidence>
<proteinExistence type="inferred from homology"/>
<feature type="binding site" evidence="4">
    <location>
        <begin position="187"/>
        <end position="194"/>
    </location>
    <ligand>
        <name>NAD(+)</name>
        <dbReference type="ChEBI" id="CHEBI:57540"/>
    </ligand>
</feature>
<dbReference type="Pfam" id="PF02852">
    <property type="entry name" value="Pyr_redox_dim"/>
    <property type="match status" value="1"/>
</dbReference>
<organism evidence="8 9">
    <name type="scientific">Nocardia cerradoensis</name>
    <dbReference type="NCBI Taxonomy" id="85688"/>
    <lineage>
        <taxon>Bacteria</taxon>
        <taxon>Bacillati</taxon>
        <taxon>Actinomycetota</taxon>
        <taxon>Actinomycetes</taxon>
        <taxon>Mycobacteriales</taxon>
        <taxon>Nocardiaceae</taxon>
        <taxon>Nocardia</taxon>
    </lineage>
</organism>